<dbReference type="CDD" id="cd06580">
    <property type="entry name" value="TM_PBP1_transp_TpRbsC_like"/>
    <property type="match status" value="1"/>
</dbReference>
<dbReference type="PANTHER" id="PTHR43370:SF2">
    <property type="entry name" value="ABC TRANSPORTER PERMEASE PROTEIN"/>
    <property type="match status" value="1"/>
</dbReference>
<keyword evidence="4 6" id="KW-1133">Transmembrane helix</keyword>
<name>A0A6J6GQP6_9ZZZZ</name>
<reference evidence="7" key="1">
    <citation type="submission" date="2020-05" db="EMBL/GenBank/DDBJ databases">
        <authorList>
            <person name="Chiriac C."/>
            <person name="Salcher M."/>
            <person name="Ghai R."/>
            <person name="Kavagutti S V."/>
        </authorList>
    </citation>
    <scope>NUCLEOTIDE SEQUENCE</scope>
</reference>
<feature type="transmembrane region" description="Helical" evidence="6">
    <location>
        <begin position="184"/>
        <end position="208"/>
    </location>
</feature>
<keyword evidence="3 6" id="KW-0812">Transmembrane</keyword>
<evidence type="ECO:0000256" key="4">
    <source>
        <dbReference type="ARBA" id="ARBA00022989"/>
    </source>
</evidence>
<feature type="transmembrane region" description="Helical" evidence="6">
    <location>
        <begin position="142"/>
        <end position="164"/>
    </location>
</feature>
<proteinExistence type="predicted"/>
<protein>
    <submittedName>
        <fullName evidence="7">Unannotated protein</fullName>
    </submittedName>
</protein>
<feature type="transmembrane region" description="Helical" evidence="6">
    <location>
        <begin position="263"/>
        <end position="281"/>
    </location>
</feature>
<gene>
    <name evidence="7" type="ORF">UFOPK1493_04334</name>
</gene>
<dbReference type="Pfam" id="PF02653">
    <property type="entry name" value="BPD_transp_2"/>
    <property type="match status" value="1"/>
</dbReference>
<feature type="transmembrane region" description="Helical" evidence="6">
    <location>
        <begin position="58"/>
        <end position="80"/>
    </location>
</feature>
<dbReference type="PANTHER" id="PTHR43370">
    <property type="entry name" value="SUGAR ABC TRANSPORTER INTEGRAL MEMBRANE PROTEIN-RELATED"/>
    <property type="match status" value="1"/>
</dbReference>
<comment type="subcellular location">
    <subcellularLocation>
        <location evidence="1">Cell membrane</location>
        <topology evidence="1">Multi-pass membrane protein</topology>
    </subcellularLocation>
</comment>
<evidence type="ECO:0000256" key="5">
    <source>
        <dbReference type="ARBA" id="ARBA00023136"/>
    </source>
</evidence>
<keyword evidence="5 6" id="KW-0472">Membrane</keyword>
<evidence type="ECO:0000256" key="1">
    <source>
        <dbReference type="ARBA" id="ARBA00004651"/>
    </source>
</evidence>
<evidence type="ECO:0000313" key="7">
    <source>
        <dbReference type="EMBL" id="CAB4601205.1"/>
    </source>
</evidence>
<accession>A0A6J6GQP6</accession>
<dbReference type="AlphaFoldDB" id="A0A6J6GQP6"/>
<evidence type="ECO:0000256" key="3">
    <source>
        <dbReference type="ARBA" id="ARBA00022692"/>
    </source>
</evidence>
<keyword evidence="2" id="KW-1003">Cell membrane</keyword>
<dbReference type="GO" id="GO:0022857">
    <property type="term" value="F:transmembrane transporter activity"/>
    <property type="evidence" value="ECO:0007669"/>
    <property type="project" value="InterPro"/>
</dbReference>
<evidence type="ECO:0000256" key="6">
    <source>
        <dbReference type="SAM" id="Phobius"/>
    </source>
</evidence>
<dbReference type="GO" id="GO:0005886">
    <property type="term" value="C:plasma membrane"/>
    <property type="evidence" value="ECO:0007669"/>
    <property type="project" value="UniProtKB-SubCell"/>
</dbReference>
<evidence type="ECO:0000256" key="2">
    <source>
        <dbReference type="ARBA" id="ARBA00022475"/>
    </source>
</evidence>
<feature type="transmembrane region" description="Helical" evidence="6">
    <location>
        <begin position="220"/>
        <end position="243"/>
    </location>
</feature>
<dbReference type="InterPro" id="IPR001851">
    <property type="entry name" value="ABC_transp_permease"/>
</dbReference>
<dbReference type="EMBL" id="CAEZSR010000326">
    <property type="protein sequence ID" value="CAB4601205.1"/>
    <property type="molecule type" value="Genomic_DNA"/>
</dbReference>
<sequence>MIEAVLTGAVRGGTSIVFAGVGETIAERSGVTNLGTEGSMLAGALTAYAVGIESGSPWLGALAGVVAGALLAMLHAVLVLWRGANQIATGLAITFLGIGATSLFGQDYVSQGVEPFTPWAIPLLSDIPLLGSVLFDHDPLTYLSFLIAPLAWWFLFRSATGLRIRAAGERPIVLSSMGIDHRPVRWLAVGIGGGLAGLGGAQLATAFARTWAENMVAGRGFIAVALVIFAAWNPLLIVLGAYLFSGAVAFQLELQARNVDVSIFLLDAIPYLVVLVVLALMSRRRRHAAPESLSSVFDATT</sequence>
<feature type="transmembrane region" description="Helical" evidence="6">
    <location>
        <begin position="87"/>
        <end position="104"/>
    </location>
</feature>
<organism evidence="7">
    <name type="scientific">freshwater metagenome</name>
    <dbReference type="NCBI Taxonomy" id="449393"/>
    <lineage>
        <taxon>unclassified sequences</taxon>
        <taxon>metagenomes</taxon>
        <taxon>ecological metagenomes</taxon>
    </lineage>
</organism>